<reference evidence="2 3" key="1">
    <citation type="journal article" date="2016" name="Nat. Commun.">
        <title>Thousands of microbial genomes shed light on interconnected biogeochemical processes in an aquifer system.</title>
        <authorList>
            <person name="Anantharaman K."/>
            <person name="Brown C.T."/>
            <person name="Hug L.A."/>
            <person name="Sharon I."/>
            <person name="Castelle C.J."/>
            <person name="Probst A.J."/>
            <person name="Thomas B.C."/>
            <person name="Singh A."/>
            <person name="Wilkins M.J."/>
            <person name="Karaoz U."/>
            <person name="Brodie E.L."/>
            <person name="Williams K.H."/>
            <person name="Hubbard S.S."/>
            <person name="Banfield J.F."/>
        </authorList>
    </citation>
    <scope>NUCLEOTIDE SEQUENCE [LARGE SCALE GENOMIC DNA]</scope>
</reference>
<name>A0A1G2KXG6_9BACT</name>
<proteinExistence type="predicted"/>
<keyword evidence="1" id="KW-1133">Transmembrane helix</keyword>
<comment type="caution">
    <text evidence="2">The sequence shown here is derived from an EMBL/GenBank/DDBJ whole genome shotgun (WGS) entry which is preliminary data.</text>
</comment>
<dbReference type="EMBL" id="MHQL01000001">
    <property type="protein sequence ID" value="OHA04108.1"/>
    <property type="molecule type" value="Genomic_DNA"/>
</dbReference>
<organism evidence="2 3">
    <name type="scientific">Candidatus Sungbacteria bacterium RIFCSPHIGHO2_02_FULL_51_29</name>
    <dbReference type="NCBI Taxonomy" id="1802273"/>
    <lineage>
        <taxon>Bacteria</taxon>
        <taxon>Candidatus Sungiibacteriota</taxon>
    </lineage>
</organism>
<evidence type="ECO:0008006" key="4">
    <source>
        <dbReference type="Google" id="ProtNLM"/>
    </source>
</evidence>
<feature type="transmembrane region" description="Helical" evidence="1">
    <location>
        <begin position="12"/>
        <end position="32"/>
    </location>
</feature>
<accession>A0A1G2KXG6</accession>
<protein>
    <recommendedName>
        <fullName evidence="4">Major facilitator superfamily (MFS) profile domain-containing protein</fullName>
    </recommendedName>
</protein>
<dbReference type="Proteomes" id="UP000177811">
    <property type="component" value="Unassembled WGS sequence"/>
</dbReference>
<evidence type="ECO:0000313" key="2">
    <source>
        <dbReference type="EMBL" id="OHA04108.1"/>
    </source>
</evidence>
<keyword evidence="1" id="KW-0812">Transmembrane</keyword>
<gene>
    <name evidence="2" type="ORF">A3C16_02160</name>
</gene>
<evidence type="ECO:0000256" key="1">
    <source>
        <dbReference type="SAM" id="Phobius"/>
    </source>
</evidence>
<feature type="transmembrane region" description="Helical" evidence="1">
    <location>
        <begin position="38"/>
        <end position="64"/>
    </location>
</feature>
<keyword evidence="1" id="KW-0472">Membrane</keyword>
<sequence>MKAMRVWRSIPAKPVVGLVVLGAGGWLALKSIGLMMGLFWWVAGMILPGLVIAGVGTAFVMWIARKLQGR</sequence>
<dbReference type="AlphaFoldDB" id="A0A1G2KXG6"/>
<evidence type="ECO:0000313" key="3">
    <source>
        <dbReference type="Proteomes" id="UP000177811"/>
    </source>
</evidence>